<dbReference type="OrthoDB" id="1150854at2"/>
<name>A0A383U3A4_9FLAO</name>
<evidence type="ECO:0000313" key="1">
    <source>
        <dbReference type="EMBL" id="SZD74067.1"/>
    </source>
</evidence>
<proteinExistence type="predicted"/>
<accession>A0A383U3A4</accession>
<sequence length="345" mass="39971">MKSYLVIFIICLVGLISCDRHEDFGGESPSARNAKSIKKLRDELTSSPHGWQVMYFPKTDSLLFSNHEEILENQGSLQGRLGYGGFMFKMNFSENGTVEMLSDINQESVSTPKESAFEIRQNTYTQLSFTTFNYIHSLVNQKFEGVSDFLYYGEDWEGNLIFKSGKTLSPAKEYIVFKKIKNADIANDLLSKSTENRQFFEAMKNPQIIIRRGGRVFFKSDVYMKSKATTNKPFIDEIFNKRFYIFSVAKKENLDPNIFVPVESSGLGSGYTGTYYGISFRAGIRYNKDLIFYDFEKQGNKFICELMRVYDHKRREFHYVPKHLTNEGEETGYIAEIWDETLRIN</sequence>
<gene>
    <name evidence="1" type="ORF">SAMEA104719789_01524</name>
</gene>
<dbReference type="Proteomes" id="UP000262142">
    <property type="component" value="Unassembled WGS sequence"/>
</dbReference>
<dbReference type="RefSeq" id="WP_119059704.1">
    <property type="nucleotide sequence ID" value="NZ_UNSC01000007.1"/>
</dbReference>
<dbReference type="Pfam" id="PF14135">
    <property type="entry name" value="DUF4302"/>
    <property type="match status" value="1"/>
</dbReference>
<evidence type="ECO:0000313" key="2">
    <source>
        <dbReference type="Proteomes" id="UP000262142"/>
    </source>
</evidence>
<protein>
    <recommendedName>
        <fullName evidence="3">DUF4302 domain-containing protein</fullName>
    </recommendedName>
</protein>
<dbReference type="InterPro" id="IPR025396">
    <property type="entry name" value="DUF4302"/>
</dbReference>
<organism evidence="1 2">
    <name type="scientific">Candidatus Ornithobacterium hominis</name>
    <dbReference type="NCBI Taxonomy" id="2497989"/>
    <lineage>
        <taxon>Bacteria</taxon>
        <taxon>Pseudomonadati</taxon>
        <taxon>Bacteroidota</taxon>
        <taxon>Flavobacteriia</taxon>
        <taxon>Flavobacteriales</taxon>
        <taxon>Weeksellaceae</taxon>
        <taxon>Ornithobacterium</taxon>
    </lineage>
</organism>
<reference evidence="1 2" key="1">
    <citation type="submission" date="2018-09" db="EMBL/GenBank/DDBJ databases">
        <authorList>
            <consortium name="Pathogen Informatics"/>
        </authorList>
    </citation>
    <scope>NUCLEOTIDE SEQUENCE [LARGE SCALE GENOMIC DNA]</scope>
    <source>
        <strain evidence="1 2">OH-22767</strain>
    </source>
</reference>
<dbReference type="PROSITE" id="PS51257">
    <property type="entry name" value="PROKAR_LIPOPROTEIN"/>
    <property type="match status" value="1"/>
</dbReference>
<dbReference type="AlphaFoldDB" id="A0A383U3A4"/>
<dbReference type="EMBL" id="UNSC01000007">
    <property type="protein sequence ID" value="SZD74067.1"/>
    <property type="molecule type" value="Genomic_DNA"/>
</dbReference>
<keyword evidence="2" id="KW-1185">Reference proteome</keyword>
<evidence type="ECO:0008006" key="3">
    <source>
        <dbReference type="Google" id="ProtNLM"/>
    </source>
</evidence>